<reference evidence="2 3" key="2">
    <citation type="submission" date="2007-09" db="EMBL/GenBank/DDBJ databases">
        <authorList>
            <person name="Fulton L."/>
            <person name="Clifton S."/>
            <person name="Fulton B."/>
            <person name="Xu J."/>
            <person name="Minx P."/>
            <person name="Pepin K.H."/>
            <person name="Johnson M."/>
            <person name="Thiruvilangam P."/>
            <person name="Bhonagiri V."/>
            <person name="Nash W.E."/>
            <person name="Mardis E.R."/>
            <person name="Wilson R.K."/>
        </authorList>
    </citation>
    <scope>NUCLEOTIDE SEQUENCE [LARGE SCALE GENOMIC DNA]</scope>
    <source>
        <strain evidence="2 3">DSM 3991</strain>
    </source>
</reference>
<protein>
    <submittedName>
        <fullName evidence="2">Uncharacterized protein</fullName>
    </submittedName>
</protein>
<name>A8RBK0_9FIRM</name>
<keyword evidence="1" id="KW-1133">Transmembrane helix</keyword>
<proteinExistence type="predicted"/>
<gene>
    <name evidence="2" type="ORF">EUBDOL_01110</name>
</gene>
<feature type="transmembrane region" description="Helical" evidence="1">
    <location>
        <begin position="6"/>
        <end position="27"/>
    </location>
</feature>
<keyword evidence="1" id="KW-0812">Transmembrane</keyword>
<accession>A8RBK0</accession>
<evidence type="ECO:0000256" key="1">
    <source>
        <dbReference type="SAM" id="Phobius"/>
    </source>
</evidence>
<keyword evidence="1" id="KW-0472">Membrane</keyword>
<sequence>MIFIYILLAFSSTYIVWLFNISISLYMKLIKKVPIIEIRSRLFHIFLPKTKKISRNIWKWCYNIYVIRYGGLT</sequence>
<dbReference type="HOGENOM" id="CLU_2699180_0_0_9"/>
<comment type="caution">
    <text evidence="2">The sequence shown here is derived from an EMBL/GenBank/DDBJ whole genome shotgun (WGS) entry which is preliminary data.</text>
</comment>
<dbReference type="Proteomes" id="UP000004090">
    <property type="component" value="Unassembled WGS sequence"/>
</dbReference>
<dbReference type="EMBL" id="ABAW02000019">
    <property type="protein sequence ID" value="EDP11190.1"/>
    <property type="molecule type" value="Genomic_DNA"/>
</dbReference>
<evidence type="ECO:0000313" key="2">
    <source>
        <dbReference type="EMBL" id="EDP11190.1"/>
    </source>
</evidence>
<evidence type="ECO:0000313" key="3">
    <source>
        <dbReference type="Proteomes" id="UP000004090"/>
    </source>
</evidence>
<organism evidence="2 3">
    <name type="scientific">Amedibacillus dolichus DSM 3991</name>
    <dbReference type="NCBI Taxonomy" id="428127"/>
    <lineage>
        <taxon>Bacteria</taxon>
        <taxon>Bacillati</taxon>
        <taxon>Bacillota</taxon>
        <taxon>Erysipelotrichia</taxon>
        <taxon>Erysipelotrichales</taxon>
        <taxon>Erysipelotrichaceae</taxon>
        <taxon>Amedibacillus</taxon>
    </lineage>
</organism>
<dbReference type="AlphaFoldDB" id="A8RBK0"/>
<reference evidence="2 3" key="1">
    <citation type="submission" date="2007-09" db="EMBL/GenBank/DDBJ databases">
        <title>Draft genome sequence of Eubacterium dolichum (DSM 3991).</title>
        <authorList>
            <person name="Sudarsanam P."/>
            <person name="Ley R."/>
            <person name="Guruge J."/>
            <person name="Turnbaugh P.J."/>
            <person name="Mahowald M."/>
            <person name="Liep D."/>
            <person name="Gordon J."/>
        </authorList>
    </citation>
    <scope>NUCLEOTIDE SEQUENCE [LARGE SCALE GENOMIC DNA]</scope>
    <source>
        <strain evidence="2 3">DSM 3991</strain>
    </source>
</reference>